<dbReference type="SUPFAM" id="SSF161098">
    <property type="entry name" value="MetI-like"/>
    <property type="match status" value="1"/>
</dbReference>
<gene>
    <name evidence="9" type="ORF">IO98_17335</name>
</gene>
<dbReference type="Pfam" id="PF00528">
    <property type="entry name" value="BPD_transp_1"/>
    <property type="match status" value="1"/>
</dbReference>
<keyword evidence="4 7" id="KW-0812">Transmembrane</keyword>
<evidence type="ECO:0000256" key="5">
    <source>
        <dbReference type="ARBA" id="ARBA00022989"/>
    </source>
</evidence>
<accession>A0A084JJ73</accession>
<proteinExistence type="inferred from homology"/>
<comment type="similarity">
    <text evidence="7">Belongs to the binding-protein-dependent transport system permease family.</text>
</comment>
<dbReference type="PANTHER" id="PTHR43744:SF8">
    <property type="entry name" value="SN-GLYCEROL-3-PHOSPHATE TRANSPORT SYSTEM PERMEASE PROTEIN UGPE"/>
    <property type="match status" value="1"/>
</dbReference>
<keyword evidence="3" id="KW-1003">Cell membrane</keyword>
<evidence type="ECO:0000256" key="7">
    <source>
        <dbReference type="RuleBase" id="RU363032"/>
    </source>
</evidence>
<feature type="domain" description="ABC transmembrane type-1" evidence="8">
    <location>
        <begin position="72"/>
        <end position="263"/>
    </location>
</feature>
<dbReference type="PANTHER" id="PTHR43744">
    <property type="entry name" value="ABC TRANSPORTER PERMEASE PROTEIN MG189-RELATED-RELATED"/>
    <property type="match status" value="1"/>
</dbReference>
<evidence type="ECO:0000313" key="9">
    <source>
        <dbReference type="EMBL" id="KEZ89007.1"/>
    </source>
</evidence>
<name>A0A084JJ73_9FIRM</name>
<dbReference type="Proteomes" id="UP000028525">
    <property type="component" value="Unassembled WGS sequence"/>
</dbReference>
<dbReference type="CDD" id="cd06261">
    <property type="entry name" value="TM_PBP2"/>
    <property type="match status" value="1"/>
</dbReference>
<feature type="transmembrane region" description="Helical" evidence="7">
    <location>
        <begin position="240"/>
        <end position="263"/>
    </location>
</feature>
<dbReference type="EMBL" id="JPME01000021">
    <property type="protein sequence ID" value="KEZ89007.1"/>
    <property type="molecule type" value="Genomic_DNA"/>
</dbReference>
<feature type="transmembrane region" description="Helical" evidence="7">
    <location>
        <begin position="76"/>
        <end position="100"/>
    </location>
</feature>
<evidence type="ECO:0000259" key="8">
    <source>
        <dbReference type="PROSITE" id="PS50928"/>
    </source>
</evidence>
<evidence type="ECO:0000256" key="2">
    <source>
        <dbReference type="ARBA" id="ARBA00022448"/>
    </source>
</evidence>
<dbReference type="Gene3D" id="1.10.3720.10">
    <property type="entry name" value="MetI-like"/>
    <property type="match status" value="1"/>
</dbReference>
<organism evidence="9 10">
    <name type="scientific">Lacrimispora celerecrescens</name>
    <dbReference type="NCBI Taxonomy" id="29354"/>
    <lineage>
        <taxon>Bacteria</taxon>
        <taxon>Bacillati</taxon>
        <taxon>Bacillota</taxon>
        <taxon>Clostridia</taxon>
        <taxon>Lachnospirales</taxon>
        <taxon>Lachnospiraceae</taxon>
        <taxon>Lacrimispora</taxon>
    </lineage>
</organism>
<evidence type="ECO:0000313" key="10">
    <source>
        <dbReference type="Proteomes" id="UP000028525"/>
    </source>
</evidence>
<dbReference type="GO" id="GO:0055085">
    <property type="term" value="P:transmembrane transport"/>
    <property type="evidence" value="ECO:0007669"/>
    <property type="project" value="InterPro"/>
</dbReference>
<keyword evidence="10" id="KW-1185">Reference proteome</keyword>
<feature type="transmembrane region" description="Helical" evidence="7">
    <location>
        <begin position="137"/>
        <end position="156"/>
    </location>
</feature>
<keyword evidence="6 7" id="KW-0472">Membrane</keyword>
<protein>
    <submittedName>
        <fullName evidence="9">ABC transporter permease</fullName>
    </submittedName>
</protein>
<keyword evidence="5 7" id="KW-1133">Transmembrane helix</keyword>
<dbReference type="InterPro" id="IPR035906">
    <property type="entry name" value="MetI-like_sf"/>
</dbReference>
<evidence type="ECO:0000256" key="6">
    <source>
        <dbReference type="ARBA" id="ARBA00023136"/>
    </source>
</evidence>
<dbReference type="InterPro" id="IPR000515">
    <property type="entry name" value="MetI-like"/>
</dbReference>
<comment type="subcellular location">
    <subcellularLocation>
        <location evidence="1 7">Cell membrane</location>
        <topology evidence="1 7">Multi-pass membrane protein</topology>
    </subcellularLocation>
</comment>
<keyword evidence="2 7" id="KW-0813">Transport</keyword>
<evidence type="ECO:0000256" key="4">
    <source>
        <dbReference type="ARBA" id="ARBA00022692"/>
    </source>
</evidence>
<evidence type="ECO:0000256" key="3">
    <source>
        <dbReference type="ARBA" id="ARBA00022475"/>
    </source>
</evidence>
<reference evidence="9 10" key="1">
    <citation type="submission" date="2014-07" db="EMBL/GenBank/DDBJ databases">
        <title>Draft genome of Clostridium celerecrescens 152B isolated from sediments associated with methane hydrate from Krishna Godavari basin.</title>
        <authorList>
            <person name="Honkalas V.S."/>
            <person name="Dabir A.P."/>
            <person name="Arora P."/>
            <person name="Dhakephalkar P.K."/>
        </authorList>
    </citation>
    <scope>NUCLEOTIDE SEQUENCE [LARGE SCALE GENOMIC DNA]</scope>
    <source>
        <strain evidence="9 10">152B</strain>
    </source>
</reference>
<evidence type="ECO:0000256" key="1">
    <source>
        <dbReference type="ARBA" id="ARBA00004651"/>
    </source>
</evidence>
<dbReference type="GO" id="GO:0005886">
    <property type="term" value="C:plasma membrane"/>
    <property type="evidence" value="ECO:0007669"/>
    <property type="project" value="UniProtKB-SubCell"/>
</dbReference>
<dbReference type="AlphaFoldDB" id="A0A084JJ73"/>
<dbReference type="STRING" id="29354.IO98_17335"/>
<comment type="caution">
    <text evidence="9">The sequence shown here is derived from an EMBL/GenBank/DDBJ whole genome shotgun (WGS) entry which is preliminary data.</text>
</comment>
<sequence>MIKRKKVVKSVLYQLFCLALGLLLMTPLIYAVCISFMRPDEVLTKEIHFFPKSFYLGNYIIALAQTNIFRFMFNSFIVAFVSSVVRIVTASMAAFSFAFFDYRGKKVLFYLVVGSMIIPADVLVVQNYFTTAELRLINTYLGMMVVFFVSAMNIFVMRQHFMTYSKTLREAALVDGCGNFTFYARILLPSSTPVIATVFISSFVGTWNTYLWPLLVTNVNNMRTAQVAITMLNINEGSSYGYGTIMAAAVMILIPSILVFLVFQKRIVGGMMTGAVKG</sequence>
<feature type="transmembrane region" description="Helical" evidence="7">
    <location>
        <begin position="194"/>
        <end position="212"/>
    </location>
</feature>
<dbReference type="PROSITE" id="PS50928">
    <property type="entry name" value="ABC_TM1"/>
    <property type="match status" value="1"/>
</dbReference>
<feature type="transmembrane region" description="Helical" evidence="7">
    <location>
        <begin position="107"/>
        <end position="125"/>
    </location>
</feature>